<keyword evidence="1" id="KW-0378">Hydrolase</keyword>
<dbReference type="Proteomes" id="UP000886842">
    <property type="component" value="Unassembled WGS sequence"/>
</dbReference>
<dbReference type="EMBL" id="DVLP01000408">
    <property type="protein sequence ID" value="HIT76690.1"/>
    <property type="molecule type" value="Genomic_DNA"/>
</dbReference>
<dbReference type="GO" id="GO:0004527">
    <property type="term" value="F:exonuclease activity"/>
    <property type="evidence" value="ECO:0007669"/>
    <property type="project" value="UniProtKB-KW"/>
</dbReference>
<dbReference type="SUPFAM" id="SSF56672">
    <property type="entry name" value="DNA/RNA polymerases"/>
    <property type="match status" value="1"/>
</dbReference>
<dbReference type="AlphaFoldDB" id="A0A9D1H237"/>
<organism evidence="1 2">
    <name type="scientific">Candidatus Avipropionibacterium avicola</name>
    <dbReference type="NCBI Taxonomy" id="2840701"/>
    <lineage>
        <taxon>Bacteria</taxon>
        <taxon>Bacillati</taxon>
        <taxon>Actinomycetota</taxon>
        <taxon>Actinomycetes</taxon>
        <taxon>Propionibacteriales</taxon>
        <taxon>Propionibacteriaceae</taxon>
        <taxon>Propionibacteriaceae incertae sedis</taxon>
        <taxon>Candidatus Avipropionibacterium</taxon>
    </lineage>
</organism>
<protein>
    <submittedName>
        <fullName evidence="1">Bifunctional 3'-5' exonuclease/DNA polymerase</fullName>
    </submittedName>
</protein>
<gene>
    <name evidence="1" type="ORF">IAA98_13995</name>
</gene>
<feature type="non-terminal residue" evidence="1">
    <location>
        <position position="1"/>
    </location>
</feature>
<accession>A0A9D1H237</accession>
<keyword evidence="1" id="KW-0540">Nuclease</keyword>
<proteinExistence type="predicted"/>
<reference evidence="1" key="2">
    <citation type="journal article" date="2021" name="PeerJ">
        <title>Extensive microbial diversity within the chicken gut microbiome revealed by metagenomics and culture.</title>
        <authorList>
            <person name="Gilroy R."/>
            <person name="Ravi A."/>
            <person name="Getino M."/>
            <person name="Pursley I."/>
            <person name="Horton D.L."/>
            <person name="Alikhan N.F."/>
            <person name="Baker D."/>
            <person name="Gharbi K."/>
            <person name="Hall N."/>
            <person name="Watson M."/>
            <person name="Adriaenssens E.M."/>
            <person name="Foster-Nyarko E."/>
            <person name="Jarju S."/>
            <person name="Secka A."/>
            <person name="Antonio M."/>
            <person name="Oren A."/>
            <person name="Chaudhuri R.R."/>
            <person name="La Ragione R."/>
            <person name="Hildebrand F."/>
            <person name="Pallen M.J."/>
        </authorList>
    </citation>
    <scope>NUCLEOTIDE SEQUENCE</scope>
    <source>
        <strain evidence="1">ChiGjej1B1-24693</strain>
    </source>
</reference>
<comment type="caution">
    <text evidence="1">The sequence shown here is derived from an EMBL/GenBank/DDBJ whole genome shotgun (WGS) entry which is preliminary data.</text>
</comment>
<name>A0A9D1H237_9ACTN</name>
<dbReference type="InterPro" id="IPR043502">
    <property type="entry name" value="DNA/RNA_pol_sf"/>
</dbReference>
<evidence type="ECO:0000313" key="1">
    <source>
        <dbReference type="EMBL" id="HIT76690.1"/>
    </source>
</evidence>
<sequence length="157" mass="17044">MHTVESAARTGENGGRVSTWLGRTSAVPGQWWQDLQDSAQQPEAAGEAERNARRVARDWGRFTRNFVVQGTAAEWALCWLGDLRRRLGAIADDAGARPELVYFLHDEVMVHSPTGCADEVATAVRAAAVRAGELLFGDCGVEFALSVAVVDAYDRAK</sequence>
<dbReference type="Gene3D" id="3.30.70.370">
    <property type="match status" value="1"/>
</dbReference>
<evidence type="ECO:0000313" key="2">
    <source>
        <dbReference type="Proteomes" id="UP000886842"/>
    </source>
</evidence>
<reference evidence="1" key="1">
    <citation type="submission" date="2020-10" db="EMBL/GenBank/DDBJ databases">
        <authorList>
            <person name="Gilroy R."/>
        </authorList>
    </citation>
    <scope>NUCLEOTIDE SEQUENCE</scope>
    <source>
        <strain evidence="1">ChiGjej1B1-24693</strain>
    </source>
</reference>
<keyword evidence="1" id="KW-0269">Exonuclease</keyword>